<evidence type="ECO:0000313" key="2">
    <source>
        <dbReference type="Proteomes" id="UP000325105"/>
    </source>
</evidence>
<evidence type="ECO:0000313" key="1">
    <source>
        <dbReference type="EMBL" id="TYP98506.1"/>
    </source>
</evidence>
<name>A0A5S5DU20_9SPHI</name>
<comment type="caution">
    <text evidence="1">The sequence shown here is derived from an EMBL/GenBank/DDBJ whole genome shotgun (WGS) entry which is preliminary data.</text>
</comment>
<reference evidence="1 2" key="1">
    <citation type="submission" date="2019-07" db="EMBL/GenBank/DDBJ databases">
        <title>Genomic Encyclopedia of Archaeal and Bacterial Type Strains, Phase II (KMG-II): from individual species to whole genera.</title>
        <authorList>
            <person name="Goeker M."/>
        </authorList>
    </citation>
    <scope>NUCLEOTIDE SEQUENCE [LARGE SCALE GENOMIC DNA]</scope>
    <source>
        <strain evidence="1 2">DSM 18850</strain>
    </source>
</reference>
<dbReference type="EMBL" id="VNHX01000001">
    <property type="protein sequence ID" value="TYP98506.1"/>
    <property type="molecule type" value="Genomic_DNA"/>
</dbReference>
<sequence>MASIADIEGVRVPFLHINQLIANKKAVNRPKDQIDVQALEEIIKLRERGRVGDSLAKKPGKVLLYGLLPFIY</sequence>
<protein>
    <submittedName>
        <fullName evidence="1">Uncharacterized protein</fullName>
    </submittedName>
</protein>
<proteinExistence type="predicted"/>
<dbReference type="Proteomes" id="UP000325105">
    <property type="component" value="Unassembled WGS sequence"/>
</dbReference>
<keyword evidence="2" id="KW-1185">Reference proteome</keyword>
<organism evidence="1 2">
    <name type="scientific">Sphingobacterium allocomposti</name>
    <dbReference type="NCBI Taxonomy" id="415956"/>
    <lineage>
        <taxon>Bacteria</taxon>
        <taxon>Pseudomonadati</taxon>
        <taxon>Bacteroidota</taxon>
        <taxon>Sphingobacteriia</taxon>
        <taxon>Sphingobacteriales</taxon>
        <taxon>Sphingobacteriaceae</taxon>
        <taxon>Sphingobacterium</taxon>
    </lineage>
</organism>
<dbReference type="RefSeq" id="WP_211357438.1">
    <property type="nucleotide sequence ID" value="NZ_VNHX01000001.1"/>
</dbReference>
<accession>A0A5S5DU20</accession>
<dbReference type="AlphaFoldDB" id="A0A5S5DU20"/>
<gene>
    <name evidence="1" type="ORF">BC792_101163</name>
</gene>